<comment type="catalytic activity">
    <reaction evidence="20">
        <text>L-threonyl-[protein] + ATP = O-phospho-L-threonyl-[protein] + ADP + H(+)</text>
        <dbReference type="Rhea" id="RHEA:46608"/>
        <dbReference type="Rhea" id="RHEA-COMP:11060"/>
        <dbReference type="Rhea" id="RHEA-COMP:11605"/>
        <dbReference type="ChEBI" id="CHEBI:15378"/>
        <dbReference type="ChEBI" id="CHEBI:30013"/>
        <dbReference type="ChEBI" id="CHEBI:30616"/>
        <dbReference type="ChEBI" id="CHEBI:61977"/>
        <dbReference type="ChEBI" id="CHEBI:456216"/>
        <dbReference type="EC" id="2.7.11.1"/>
    </reaction>
</comment>
<dbReference type="InterPro" id="IPR000719">
    <property type="entry name" value="Prot_kinase_dom"/>
</dbReference>
<dbReference type="PANTHER" id="PTHR27008:SF523">
    <property type="entry name" value="LRR RECEPTOR-LIKE KINASE FAMILY PROTEIN"/>
    <property type="match status" value="1"/>
</dbReference>
<evidence type="ECO:0000256" key="2">
    <source>
        <dbReference type="ARBA" id="ARBA00004479"/>
    </source>
</evidence>
<dbReference type="PROSITE" id="PS00107">
    <property type="entry name" value="PROTEIN_KINASE_ATP"/>
    <property type="match status" value="1"/>
</dbReference>
<dbReference type="PROSITE" id="PS50011">
    <property type="entry name" value="PROTEIN_KINASE_DOM"/>
    <property type="match status" value="1"/>
</dbReference>
<dbReference type="PROSITE" id="PS00108">
    <property type="entry name" value="PROTEIN_KINASE_ST"/>
    <property type="match status" value="1"/>
</dbReference>
<dbReference type="InterPro" id="IPR051809">
    <property type="entry name" value="Plant_receptor-like_S/T_kinase"/>
</dbReference>
<feature type="binding site" evidence="22">
    <location>
        <position position="744"/>
    </location>
    <ligand>
        <name>ATP</name>
        <dbReference type="ChEBI" id="CHEBI:30616"/>
    </ligand>
</feature>
<feature type="domain" description="Protein kinase" evidence="24">
    <location>
        <begin position="715"/>
        <end position="1022"/>
    </location>
</feature>
<keyword evidence="13 22" id="KW-0547">Nucleotide-binding</keyword>
<accession>A0A072V841</accession>
<comment type="catalytic activity">
    <reaction evidence="21">
        <text>L-seryl-[protein] + ATP = O-phospho-L-seryl-[protein] + ADP + H(+)</text>
        <dbReference type="Rhea" id="RHEA:17989"/>
        <dbReference type="Rhea" id="RHEA-COMP:9863"/>
        <dbReference type="Rhea" id="RHEA-COMP:11604"/>
        <dbReference type="ChEBI" id="CHEBI:15378"/>
        <dbReference type="ChEBI" id="CHEBI:29999"/>
        <dbReference type="ChEBI" id="CHEBI:30616"/>
        <dbReference type="ChEBI" id="CHEBI:83421"/>
        <dbReference type="ChEBI" id="CHEBI:456216"/>
        <dbReference type="EC" id="2.7.11.1"/>
    </reaction>
</comment>
<keyword evidence="17 23" id="KW-0472">Membrane</keyword>
<evidence type="ECO:0000256" key="23">
    <source>
        <dbReference type="SAM" id="Phobius"/>
    </source>
</evidence>
<dbReference type="FunFam" id="3.80.10.10:FF:000101">
    <property type="entry name" value="LRR receptor-like serine/threonine-protein kinase ERECTA"/>
    <property type="match status" value="1"/>
</dbReference>
<sequence>MKSFSLLSPPLLYLHLLFLLTFNLMWFGPNKIRAVAAIGNQTDHLALLKFKESISSDPYKALESWNSSIHFCKWHGITCSPMHERVTELSLKRYQLHGSLSPHVCNLTFLKTLDIGDNNFFGEIPQELGQLLHLQQLFLSNNSFVGEIPTNLTYCSNLKLLFLSGNHLIGKIPTEIGSLKKLQAMTVAHNNLTGGIPSFIGNLSCLTRLSAALNNFEGDIPQEICCRKHLTFLALGENNFSGKIPSCLYNISSLISLAVEQNNFLGSFPPNIFHTLPNLKIFDFAGNQFSGPIPFSIANASALQILDLSENMNLVGQVPSLGNLQDLSILNLEENNLGDNSTMDLEFLKYLTNCSKLHKFSISYNNFGGHLPNSIGNLSTELKQLYMGGNQISGKIPAELGSVVGLILLTMESNCFEGTIPTTFGKLKNMQRLHLEENKLSGDIPPFIGNLSQLYDLELDHNMFQGIIPPSLGNCQNLQYLDLSHNKLRGTIPVEVLNLFSLSILLNLSHNSLSGTLPREVSMLKNIEELDVSENHLSGDIPREIGECISLEYIHLQRNSFNGTIPSSLASLKGLRYLDLSRNQLSGSIPDGMQNISFLEYLNVSFNMLEGEVPTNGVFGNATQIEVIGNKKLCGGISHLHLPPCPIKGRKHAKQHKFRLIAVIVSVVSFILILSFIITIYMMRKRNQKRSFDSPTIDQLAKVSYQELHVGTDGFSDRNMIGSGSFGSVYRGNIVSEDNVVAVKVLNLHKKGAHKSFVVECNALKNIRHRNLVKVLTCCSSTNYKGQEFKALVFEYMKNGSLEQWLHPETLNANPPTTLNLGHRLNIIIDVASALHYLHRECEQLILHCDLKPSNVLLDDDMVAHVSDFGIARLVSTISGTSNKNTSTIGIKGTVGYAPSEYGMGSEVSTYGDMYSFGILMLEMLTGRRPTDELFKDGQNLHNFVTISFPCNLIKILDPHLLPRAEDGAREDGNHEILLPTVEECLVSLFRIGLFCSLESPKERMNIVDVTRELTTIQKVFLDGEMN</sequence>
<keyword evidence="10 23" id="KW-0812">Transmembrane</keyword>
<dbReference type="FunFam" id="3.30.200.20:FF:000432">
    <property type="entry name" value="LRR receptor-like serine/threonine-protein kinase EFR"/>
    <property type="match status" value="1"/>
</dbReference>
<keyword evidence="8" id="KW-0433">Leucine-rich repeat</keyword>
<dbReference type="FunFam" id="3.80.10.10:FF:000041">
    <property type="entry name" value="LRR receptor-like serine/threonine-protein kinase ERECTA"/>
    <property type="match status" value="1"/>
</dbReference>
<evidence type="ECO:0000256" key="12">
    <source>
        <dbReference type="ARBA" id="ARBA00022737"/>
    </source>
</evidence>
<protein>
    <recommendedName>
        <fullName evidence="4">non-specific serine/threonine protein kinase</fullName>
        <ecNumber evidence="4">2.7.11.1</ecNumber>
    </recommendedName>
</protein>
<keyword evidence="14 25" id="KW-0418">Kinase</keyword>
<dbReference type="AlphaFoldDB" id="A0A072V841"/>
<keyword evidence="9" id="KW-0808">Transferase</keyword>
<dbReference type="SMART" id="SM00369">
    <property type="entry name" value="LRR_TYP"/>
    <property type="match status" value="5"/>
</dbReference>
<keyword evidence="18 25" id="KW-0675">Receptor</keyword>
<dbReference type="Pfam" id="PF13855">
    <property type="entry name" value="LRR_8"/>
    <property type="match status" value="2"/>
</dbReference>
<reference evidence="26" key="3">
    <citation type="submission" date="2015-04" db="UniProtKB">
        <authorList>
            <consortium name="EnsemblPlants"/>
        </authorList>
    </citation>
    <scope>IDENTIFICATION</scope>
    <source>
        <strain evidence="26">cv. Jemalong A17</strain>
    </source>
</reference>
<evidence type="ECO:0000256" key="21">
    <source>
        <dbReference type="ARBA" id="ARBA00048679"/>
    </source>
</evidence>
<dbReference type="InterPro" id="IPR001245">
    <property type="entry name" value="Ser-Thr/Tyr_kinase_cat_dom"/>
</dbReference>
<name>A0A072V841_MEDTR</name>
<evidence type="ECO:0000256" key="6">
    <source>
        <dbReference type="ARBA" id="ARBA00022527"/>
    </source>
</evidence>
<keyword evidence="7" id="KW-0597">Phosphoprotein</keyword>
<dbReference type="PROSITE" id="PS51450">
    <property type="entry name" value="LRR"/>
    <property type="match status" value="1"/>
</dbReference>
<dbReference type="EMBL" id="CM001218">
    <property type="protein sequence ID" value="KEH37523.1"/>
    <property type="molecule type" value="Genomic_DNA"/>
</dbReference>
<evidence type="ECO:0000256" key="19">
    <source>
        <dbReference type="ARBA" id="ARBA00023180"/>
    </source>
</evidence>
<evidence type="ECO:0000256" key="13">
    <source>
        <dbReference type="ARBA" id="ARBA00022741"/>
    </source>
</evidence>
<dbReference type="PRINTS" id="PR00019">
    <property type="entry name" value="LEURICHRPT"/>
</dbReference>
<evidence type="ECO:0000259" key="24">
    <source>
        <dbReference type="PROSITE" id="PS50011"/>
    </source>
</evidence>
<reference evidence="25 27" key="2">
    <citation type="journal article" date="2014" name="BMC Genomics">
        <title>An improved genome release (version Mt4.0) for the model legume Medicago truncatula.</title>
        <authorList>
            <person name="Tang H."/>
            <person name="Krishnakumar V."/>
            <person name="Bidwell S."/>
            <person name="Rosen B."/>
            <person name="Chan A."/>
            <person name="Zhou S."/>
            <person name="Gentzbittel L."/>
            <person name="Childs K.L."/>
            <person name="Yandell M."/>
            <person name="Gundlach H."/>
            <person name="Mayer K.F."/>
            <person name="Schwartz D.C."/>
            <person name="Town C.D."/>
        </authorList>
    </citation>
    <scope>GENOME REANNOTATION</scope>
    <source>
        <strain evidence="25">A17</strain>
        <strain evidence="26 27">cv. Jemalong A17</strain>
    </source>
</reference>
<evidence type="ECO:0000256" key="9">
    <source>
        <dbReference type="ARBA" id="ARBA00022679"/>
    </source>
</evidence>
<evidence type="ECO:0000313" key="25">
    <source>
        <dbReference type="EMBL" id="KEH37523.1"/>
    </source>
</evidence>
<evidence type="ECO:0000256" key="18">
    <source>
        <dbReference type="ARBA" id="ARBA00023170"/>
    </source>
</evidence>
<evidence type="ECO:0000256" key="10">
    <source>
        <dbReference type="ARBA" id="ARBA00022692"/>
    </source>
</evidence>
<evidence type="ECO:0000313" key="27">
    <source>
        <dbReference type="Proteomes" id="UP000002051"/>
    </source>
</evidence>
<dbReference type="SUPFAM" id="SSF52058">
    <property type="entry name" value="L domain-like"/>
    <property type="match status" value="2"/>
</dbReference>
<keyword evidence="16 23" id="KW-1133">Transmembrane helix</keyword>
<dbReference type="Gene3D" id="3.80.10.10">
    <property type="entry name" value="Ribonuclease Inhibitor"/>
    <property type="match status" value="3"/>
</dbReference>
<evidence type="ECO:0000256" key="15">
    <source>
        <dbReference type="ARBA" id="ARBA00022840"/>
    </source>
</evidence>
<evidence type="ECO:0000256" key="8">
    <source>
        <dbReference type="ARBA" id="ARBA00022614"/>
    </source>
</evidence>
<keyword evidence="12" id="KW-0677">Repeat</keyword>
<keyword evidence="19" id="KW-0325">Glycoprotein</keyword>
<dbReference type="InterPro" id="IPR017441">
    <property type="entry name" value="Protein_kinase_ATP_BS"/>
</dbReference>
<dbReference type="InterPro" id="IPR013210">
    <property type="entry name" value="LRR_N_plant-typ"/>
</dbReference>
<evidence type="ECO:0000256" key="17">
    <source>
        <dbReference type="ARBA" id="ARBA00023136"/>
    </source>
</evidence>
<dbReference type="EnsemblPlants" id="KEH37523">
    <property type="protein sequence ID" value="KEH37523"/>
    <property type="gene ID" value="MTR_2g040910"/>
</dbReference>
<dbReference type="Pfam" id="PF08263">
    <property type="entry name" value="LRRNT_2"/>
    <property type="match status" value="1"/>
</dbReference>
<dbReference type="GO" id="GO:0004674">
    <property type="term" value="F:protein serine/threonine kinase activity"/>
    <property type="evidence" value="ECO:0007669"/>
    <property type="project" value="UniProtKB-KW"/>
</dbReference>
<evidence type="ECO:0000256" key="3">
    <source>
        <dbReference type="ARBA" id="ARBA00008684"/>
    </source>
</evidence>
<dbReference type="GO" id="GO:0005524">
    <property type="term" value="F:ATP binding"/>
    <property type="evidence" value="ECO:0007669"/>
    <property type="project" value="UniProtKB-UniRule"/>
</dbReference>
<reference evidence="25 27" key="1">
    <citation type="journal article" date="2011" name="Nature">
        <title>The Medicago genome provides insight into the evolution of rhizobial symbioses.</title>
        <authorList>
            <person name="Young N.D."/>
            <person name="Debelle F."/>
            <person name="Oldroyd G.E."/>
            <person name="Geurts R."/>
            <person name="Cannon S.B."/>
            <person name="Udvardi M.K."/>
            <person name="Benedito V.A."/>
            <person name="Mayer K.F."/>
            <person name="Gouzy J."/>
            <person name="Schoof H."/>
            <person name="Van de Peer Y."/>
            <person name="Proost S."/>
            <person name="Cook D.R."/>
            <person name="Meyers B.C."/>
            <person name="Spannagl M."/>
            <person name="Cheung F."/>
            <person name="De Mita S."/>
            <person name="Krishnakumar V."/>
            <person name="Gundlach H."/>
            <person name="Zhou S."/>
            <person name="Mudge J."/>
            <person name="Bharti A.K."/>
            <person name="Murray J.D."/>
            <person name="Naoumkina M.A."/>
            <person name="Rosen B."/>
            <person name="Silverstein K.A."/>
            <person name="Tang H."/>
            <person name="Rombauts S."/>
            <person name="Zhao P.X."/>
            <person name="Zhou P."/>
            <person name="Barbe V."/>
            <person name="Bardou P."/>
            <person name="Bechner M."/>
            <person name="Bellec A."/>
            <person name="Berger A."/>
            <person name="Berges H."/>
            <person name="Bidwell S."/>
            <person name="Bisseling T."/>
            <person name="Choisne N."/>
            <person name="Couloux A."/>
            <person name="Denny R."/>
            <person name="Deshpande S."/>
            <person name="Dai X."/>
            <person name="Doyle J.J."/>
            <person name="Dudez A.M."/>
            <person name="Farmer A.D."/>
            <person name="Fouteau S."/>
            <person name="Franken C."/>
            <person name="Gibelin C."/>
            <person name="Gish J."/>
            <person name="Goldstein S."/>
            <person name="Gonzalez A.J."/>
            <person name="Green P.J."/>
            <person name="Hallab A."/>
            <person name="Hartog M."/>
            <person name="Hua A."/>
            <person name="Humphray S.J."/>
            <person name="Jeong D.H."/>
            <person name="Jing Y."/>
            <person name="Jocker A."/>
            <person name="Kenton S.M."/>
            <person name="Kim D.J."/>
            <person name="Klee K."/>
            <person name="Lai H."/>
            <person name="Lang C."/>
            <person name="Lin S."/>
            <person name="Macmil S.L."/>
            <person name="Magdelenat G."/>
            <person name="Matthews L."/>
            <person name="McCorrison J."/>
            <person name="Monaghan E.L."/>
            <person name="Mun J.H."/>
            <person name="Najar F.Z."/>
            <person name="Nicholson C."/>
            <person name="Noirot C."/>
            <person name="O'Bleness M."/>
            <person name="Paule C.R."/>
            <person name="Poulain J."/>
            <person name="Prion F."/>
            <person name="Qin B."/>
            <person name="Qu C."/>
            <person name="Retzel E.F."/>
            <person name="Riddle C."/>
            <person name="Sallet E."/>
            <person name="Samain S."/>
            <person name="Samson N."/>
            <person name="Sanders I."/>
            <person name="Saurat O."/>
            <person name="Scarpelli C."/>
            <person name="Schiex T."/>
            <person name="Segurens B."/>
            <person name="Severin A.J."/>
            <person name="Sherrier D.J."/>
            <person name="Shi R."/>
            <person name="Sims S."/>
            <person name="Singer S.R."/>
            <person name="Sinharoy S."/>
            <person name="Sterck L."/>
            <person name="Viollet A."/>
            <person name="Wang B.B."/>
            <person name="Wang K."/>
            <person name="Wang M."/>
            <person name="Wang X."/>
            <person name="Warfsmann J."/>
            <person name="Weissenbach J."/>
            <person name="White D.D."/>
            <person name="White J.D."/>
            <person name="Wiley G.B."/>
            <person name="Wincker P."/>
            <person name="Xing Y."/>
            <person name="Yang L."/>
            <person name="Yao Z."/>
            <person name="Ying F."/>
            <person name="Zhai J."/>
            <person name="Zhou L."/>
            <person name="Zuber A."/>
            <person name="Denarie J."/>
            <person name="Dixon R.A."/>
            <person name="May G.D."/>
            <person name="Schwartz D.C."/>
            <person name="Rogers J."/>
            <person name="Quetier F."/>
            <person name="Town C.D."/>
            <person name="Roe B.A."/>
        </authorList>
    </citation>
    <scope>NUCLEOTIDE SEQUENCE [LARGE SCALE GENOMIC DNA]</scope>
    <source>
        <strain evidence="25">A17</strain>
        <strain evidence="26 27">cv. Jemalong A17</strain>
    </source>
</reference>
<keyword evidence="11" id="KW-0732">Signal</keyword>
<keyword evidence="27" id="KW-1185">Reference proteome</keyword>
<evidence type="ECO:0000256" key="20">
    <source>
        <dbReference type="ARBA" id="ARBA00047899"/>
    </source>
</evidence>
<dbReference type="InterPro" id="IPR008271">
    <property type="entry name" value="Ser/Thr_kinase_AS"/>
</dbReference>
<evidence type="ECO:0000256" key="7">
    <source>
        <dbReference type="ARBA" id="ARBA00022553"/>
    </source>
</evidence>
<evidence type="ECO:0000256" key="22">
    <source>
        <dbReference type="PROSITE-ProRule" id="PRU10141"/>
    </source>
</evidence>
<evidence type="ECO:0000256" key="16">
    <source>
        <dbReference type="ARBA" id="ARBA00022989"/>
    </source>
</evidence>
<evidence type="ECO:0000256" key="4">
    <source>
        <dbReference type="ARBA" id="ARBA00012513"/>
    </source>
</evidence>
<dbReference type="Proteomes" id="UP000002051">
    <property type="component" value="Chromosome 2"/>
</dbReference>
<evidence type="ECO:0000256" key="14">
    <source>
        <dbReference type="ARBA" id="ARBA00022777"/>
    </source>
</evidence>
<dbReference type="InterPro" id="IPR001611">
    <property type="entry name" value="Leu-rich_rpt"/>
</dbReference>
<dbReference type="Gene3D" id="1.10.510.10">
    <property type="entry name" value="Transferase(Phosphotransferase) domain 1"/>
    <property type="match status" value="1"/>
</dbReference>
<comment type="similarity">
    <text evidence="3">Belongs to the protein kinase superfamily. Ser/Thr protein kinase family.</text>
</comment>
<keyword evidence="15 22" id="KW-0067">ATP-binding</keyword>
<dbReference type="PANTHER" id="PTHR27008">
    <property type="entry name" value="OS04G0122200 PROTEIN"/>
    <property type="match status" value="1"/>
</dbReference>
<dbReference type="HOGENOM" id="CLU_000288_22_0_1"/>
<evidence type="ECO:0000256" key="11">
    <source>
        <dbReference type="ARBA" id="ARBA00022729"/>
    </source>
</evidence>
<dbReference type="FunFam" id="3.80.10.10:FF:000288">
    <property type="entry name" value="LRR receptor-like serine/threonine-protein kinase EFR"/>
    <property type="match status" value="1"/>
</dbReference>
<keyword evidence="6" id="KW-0723">Serine/threonine-protein kinase</keyword>
<dbReference type="Pfam" id="PF00560">
    <property type="entry name" value="LRR_1"/>
    <property type="match status" value="7"/>
</dbReference>
<dbReference type="InterPro" id="IPR032675">
    <property type="entry name" value="LRR_dom_sf"/>
</dbReference>
<organism evidence="25 27">
    <name type="scientific">Medicago truncatula</name>
    <name type="common">Barrel medic</name>
    <name type="synonym">Medicago tribuloides</name>
    <dbReference type="NCBI Taxonomy" id="3880"/>
    <lineage>
        <taxon>Eukaryota</taxon>
        <taxon>Viridiplantae</taxon>
        <taxon>Streptophyta</taxon>
        <taxon>Embryophyta</taxon>
        <taxon>Tracheophyta</taxon>
        <taxon>Spermatophyta</taxon>
        <taxon>Magnoliopsida</taxon>
        <taxon>eudicotyledons</taxon>
        <taxon>Gunneridae</taxon>
        <taxon>Pentapetalae</taxon>
        <taxon>rosids</taxon>
        <taxon>fabids</taxon>
        <taxon>Fabales</taxon>
        <taxon>Fabaceae</taxon>
        <taxon>Papilionoideae</taxon>
        <taxon>50 kb inversion clade</taxon>
        <taxon>NPAAA clade</taxon>
        <taxon>Hologalegina</taxon>
        <taxon>IRL clade</taxon>
        <taxon>Trifolieae</taxon>
        <taxon>Medicago</taxon>
    </lineage>
</organism>
<dbReference type="GO" id="GO:0005886">
    <property type="term" value="C:plasma membrane"/>
    <property type="evidence" value="ECO:0007669"/>
    <property type="project" value="UniProtKB-SubCell"/>
</dbReference>
<keyword evidence="5" id="KW-1003">Cell membrane</keyword>
<evidence type="ECO:0000256" key="1">
    <source>
        <dbReference type="ARBA" id="ARBA00004162"/>
    </source>
</evidence>
<gene>
    <name evidence="25" type="ordered locus">MTR_2g040910</name>
</gene>
<comment type="subcellular location">
    <subcellularLocation>
        <location evidence="1">Cell membrane</location>
        <topology evidence="1">Single-pass membrane protein</topology>
    </subcellularLocation>
    <subcellularLocation>
        <location evidence="2">Membrane</location>
        <topology evidence="2">Single-pass type I membrane protein</topology>
    </subcellularLocation>
</comment>
<proteinExistence type="inferred from homology"/>
<dbReference type="FunFam" id="1.10.510.10:FF:000358">
    <property type="entry name" value="Putative leucine-rich repeat receptor-like serine/threonine-protein kinase"/>
    <property type="match status" value="1"/>
</dbReference>
<dbReference type="InterPro" id="IPR011009">
    <property type="entry name" value="Kinase-like_dom_sf"/>
</dbReference>
<evidence type="ECO:0000313" key="26">
    <source>
        <dbReference type="EnsemblPlants" id="KEH37523"/>
    </source>
</evidence>
<dbReference type="Gene3D" id="3.30.200.20">
    <property type="entry name" value="Phosphorylase Kinase, domain 1"/>
    <property type="match status" value="1"/>
</dbReference>
<dbReference type="SUPFAM" id="SSF56112">
    <property type="entry name" value="Protein kinase-like (PK-like)"/>
    <property type="match status" value="1"/>
</dbReference>
<dbReference type="EC" id="2.7.11.1" evidence="4"/>
<dbReference type="InterPro" id="IPR003591">
    <property type="entry name" value="Leu-rich_rpt_typical-subtyp"/>
</dbReference>
<dbReference type="Pfam" id="PF07714">
    <property type="entry name" value="PK_Tyr_Ser-Thr"/>
    <property type="match status" value="1"/>
</dbReference>
<feature type="transmembrane region" description="Helical" evidence="23">
    <location>
        <begin position="660"/>
        <end position="682"/>
    </location>
</feature>
<dbReference type="SMART" id="SM00220">
    <property type="entry name" value="S_TKc"/>
    <property type="match status" value="1"/>
</dbReference>
<evidence type="ECO:0000256" key="5">
    <source>
        <dbReference type="ARBA" id="ARBA00022475"/>
    </source>
</evidence>